<dbReference type="GO" id="GO:0012505">
    <property type="term" value="C:endomembrane system"/>
    <property type="evidence" value="ECO:0007669"/>
    <property type="project" value="TreeGrafter"/>
</dbReference>
<comment type="subcellular location">
    <subcellularLocation>
        <location evidence="1">Membrane</location>
        <topology evidence="1">Multi-pass membrane protein</topology>
    </subcellularLocation>
</comment>
<evidence type="ECO:0000256" key="2">
    <source>
        <dbReference type="ARBA" id="ARBA00009310"/>
    </source>
</evidence>
<dbReference type="InterPro" id="IPR008429">
    <property type="entry name" value="CLPTM1"/>
</dbReference>
<organism evidence="6 7">
    <name type="scientific">Syncephalis pseudoplumigaleata</name>
    <dbReference type="NCBI Taxonomy" id="1712513"/>
    <lineage>
        <taxon>Eukaryota</taxon>
        <taxon>Fungi</taxon>
        <taxon>Fungi incertae sedis</taxon>
        <taxon>Zoopagomycota</taxon>
        <taxon>Zoopagomycotina</taxon>
        <taxon>Zoopagomycetes</taxon>
        <taxon>Zoopagales</taxon>
        <taxon>Piptocephalidaceae</taxon>
        <taxon>Syncephalis</taxon>
    </lineage>
</organism>
<evidence type="ECO:0008006" key="8">
    <source>
        <dbReference type="Google" id="ProtNLM"/>
    </source>
</evidence>
<dbReference type="Proteomes" id="UP000278143">
    <property type="component" value="Unassembled WGS sequence"/>
</dbReference>
<sequence>GFIAMTPQLFINYKLKSVAHMPWKTFMYKALNTFVDDLFAFWIIRMPTLHRLACLRDDVVFFVYLYQRWIYPVDPTRANEYGQVGETDGEESRKTQ</sequence>
<evidence type="ECO:0000256" key="5">
    <source>
        <dbReference type="ARBA" id="ARBA00023136"/>
    </source>
</evidence>
<dbReference type="PANTHER" id="PTHR21347:SF0">
    <property type="entry name" value="LIPID SCRAMBLASE CLPTM1L"/>
    <property type="match status" value="1"/>
</dbReference>
<accession>A0A4P9YUU4</accession>
<keyword evidence="4" id="KW-1133">Transmembrane helix</keyword>
<dbReference type="PANTHER" id="PTHR21347">
    <property type="entry name" value="CLEFT LIP AND PALATE ASSOCIATED TRANSMEMBRANE PROTEIN-RELATED"/>
    <property type="match status" value="1"/>
</dbReference>
<dbReference type="AlphaFoldDB" id="A0A4P9YUU4"/>
<evidence type="ECO:0000313" key="6">
    <source>
        <dbReference type="EMBL" id="RKP23624.1"/>
    </source>
</evidence>
<comment type="similarity">
    <text evidence="2">Belongs to the CLPTM1 family.</text>
</comment>
<evidence type="ECO:0000256" key="4">
    <source>
        <dbReference type="ARBA" id="ARBA00022989"/>
    </source>
</evidence>
<dbReference type="EMBL" id="KZ990814">
    <property type="protein sequence ID" value="RKP23624.1"/>
    <property type="molecule type" value="Genomic_DNA"/>
</dbReference>
<keyword evidence="5" id="KW-0472">Membrane</keyword>
<dbReference type="OrthoDB" id="378564at2759"/>
<protein>
    <recommendedName>
        <fullName evidence="8">Cleft lip and palate transmembrane protein 1-domain-containing protein</fullName>
    </recommendedName>
</protein>
<evidence type="ECO:0000256" key="3">
    <source>
        <dbReference type="ARBA" id="ARBA00022692"/>
    </source>
</evidence>
<dbReference type="GO" id="GO:0016020">
    <property type="term" value="C:membrane"/>
    <property type="evidence" value="ECO:0007669"/>
    <property type="project" value="UniProtKB-SubCell"/>
</dbReference>
<evidence type="ECO:0000313" key="7">
    <source>
        <dbReference type="Proteomes" id="UP000278143"/>
    </source>
</evidence>
<keyword evidence="3" id="KW-0812">Transmembrane</keyword>
<proteinExistence type="inferred from homology"/>
<name>A0A4P9YUU4_9FUNG</name>
<reference evidence="7" key="1">
    <citation type="journal article" date="2018" name="Nat. Microbiol.">
        <title>Leveraging single-cell genomics to expand the fungal tree of life.</title>
        <authorList>
            <person name="Ahrendt S.R."/>
            <person name="Quandt C.A."/>
            <person name="Ciobanu D."/>
            <person name="Clum A."/>
            <person name="Salamov A."/>
            <person name="Andreopoulos B."/>
            <person name="Cheng J.F."/>
            <person name="Woyke T."/>
            <person name="Pelin A."/>
            <person name="Henrissat B."/>
            <person name="Reynolds N.K."/>
            <person name="Benny G.L."/>
            <person name="Smith M.E."/>
            <person name="James T.Y."/>
            <person name="Grigoriev I.V."/>
        </authorList>
    </citation>
    <scope>NUCLEOTIDE SEQUENCE [LARGE SCALE GENOMIC DNA]</scope>
    <source>
        <strain evidence="7">Benny S71-1</strain>
    </source>
</reference>
<evidence type="ECO:0000256" key="1">
    <source>
        <dbReference type="ARBA" id="ARBA00004141"/>
    </source>
</evidence>
<feature type="non-terminal residue" evidence="6">
    <location>
        <position position="1"/>
    </location>
</feature>
<keyword evidence="7" id="KW-1185">Reference proteome</keyword>
<gene>
    <name evidence="6" type="ORF">SYNPS1DRAFT_18312</name>
</gene>